<dbReference type="HOGENOM" id="CLU_441318_0_0_10"/>
<dbReference type="InterPro" id="IPR002931">
    <property type="entry name" value="Transglutaminase-like"/>
</dbReference>
<dbReference type="SUPFAM" id="SSF54001">
    <property type="entry name" value="Cysteine proteinases"/>
    <property type="match status" value="1"/>
</dbReference>
<name>I7A4M2_MELRP</name>
<evidence type="ECO:0000313" key="3">
    <source>
        <dbReference type="Proteomes" id="UP000009011"/>
    </source>
</evidence>
<evidence type="ECO:0000313" key="2">
    <source>
        <dbReference type="EMBL" id="AFN74841.1"/>
    </source>
</evidence>
<keyword evidence="3" id="KW-1185">Reference proteome</keyword>
<dbReference type="Gene3D" id="3.10.620.30">
    <property type="match status" value="1"/>
</dbReference>
<evidence type="ECO:0000259" key="1">
    <source>
        <dbReference type="Pfam" id="PF01841"/>
    </source>
</evidence>
<dbReference type="AlphaFoldDB" id="I7A4M2"/>
<dbReference type="Pfam" id="PF01841">
    <property type="entry name" value="Transglut_core"/>
    <property type="match status" value="1"/>
</dbReference>
<dbReference type="OrthoDB" id="98874at2"/>
<dbReference type="RefSeq" id="WP_014856275.1">
    <property type="nucleotide sequence ID" value="NC_018178.1"/>
</dbReference>
<dbReference type="InterPro" id="IPR038765">
    <property type="entry name" value="Papain-like_cys_pep_sf"/>
</dbReference>
<dbReference type="eggNOG" id="COG1305">
    <property type="taxonomic scope" value="Bacteria"/>
</dbReference>
<organism evidence="2 3">
    <name type="scientific">Melioribacter roseus (strain DSM 23840 / JCM 17771 / VKM B-2668 / P3M-2)</name>
    <dbReference type="NCBI Taxonomy" id="1191523"/>
    <lineage>
        <taxon>Bacteria</taxon>
        <taxon>Pseudomonadati</taxon>
        <taxon>Ignavibacteriota</taxon>
        <taxon>Ignavibacteria</taxon>
        <taxon>Ignavibacteriales</taxon>
        <taxon>Melioribacteraceae</taxon>
        <taxon>Melioribacter</taxon>
    </lineage>
</organism>
<sequence>MNGLESNISNFSNTEDFELTASFSFRNDNRLNSNLHSLSFSKTIGEHNFYFRYTPGLAQNFIIKSSATIQLPDTIANLKTELNYSEKFGLGYSYKISSSVNLGFSLRYFEQTFRKESPVLYYTDSVNYISIKEDESTNNYWRGDIGADVIFNDIISFSLSTINLFISRESNAGEISRLYSLKTEKGIHASLQLSSASGFMTKLGYEYGFDNYKAFYAGLNYSFDFAGGKITSGVLFMHDKFRNPFITAVMPSVAFTKEGYTISAGGVKYFSNNISKTTESLINEGIYSLFNNPYSADRAFVNFNLALSFKSKQLVKFIDVSIDSDIYPTLSEVYLNKPFATGKAVNLSNEIIEVRPASYIKNINNEPIYSPSVKILPGDTVDIGFYTIVSNADAAKRKIEQADFYLYTDKSEPDDYIRKPVLVHDKNSWDGNVFNLIYFVRKDFDFSNKYSREILNKYPREMTDGVFRKIKILYDEFSRNLEYVSDPRASTERVQFPHETIELKGGDCDDLSVCFSSMLESIGIQTAFVDYKNPDGVSHVNLLANTELSPTELFKITNNDNKIVVRKNEEGVDQIWLPIETTVLTGFDDAWSAGADKFNAEAIENLGLSKGSVVIIDIY</sequence>
<gene>
    <name evidence="2" type="ordered locus">MROS_1607</name>
</gene>
<dbReference type="STRING" id="1191523.MROS_1607"/>
<proteinExistence type="predicted"/>
<dbReference type="Proteomes" id="UP000009011">
    <property type="component" value="Chromosome"/>
</dbReference>
<dbReference type="KEGG" id="mro:MROS_1607"/>
<accession>I7A4M2</accession>
<feature type="domain" description="Transglutaminase-like" evidence="1">
    <location>
        <begin position="466"/>
        <end position="529"/>
    </location>
</feature>
<reference evidence="2 3" key="1">
    <citation type="journal article" date="2013" name="PLoS ONE">
        <title>Genomic analysis of Melioribacter roseus, facultatively anaerobic organotrophic bacterium representing a novel deep lineage within Bacteriodetes/Chlorobi group.</title>
        <authorList>
            <person name="Kadnikov V.V."/>
            <person name="Mardanov A.V."/>
            <person name="Podosokorskaya O.A."/>
            <person name="Gavrilov S.N."/>
            <person name="Kublanov I.V."/>
            <person name="Beletsky A.V."/>
            <person name="Bonch-Osmolovskaya E.A."/>
            <person name="Ravin N.V."/>
        </authorList>
    </citation>
    <scope>NUCLEOTIDE SEQUENCE [LARGE SCALE GENOMIC DNA]</scope>
    <source>
        <strain evidence="3">JCM 17771 / P3M-2</strain>
    </source>
</reference>
<dbReference type="EMBL" id="CP003557">
    <property type="protein sequence ID" value="AFN74841.1"/>
    <property type="molecule type" value="Genomic_DNA"/>
</dbReference>
<protein>
    <recommendedName>
        <fullName evidence="1">Transglutaminase-like domain-containing protein</fullName>
    </recommendedName>
</protein>